<keyword evidence="1" id="KW-0489">Methyltransferase</keyword>
<dbReference type="SUPFAM" id="SSF53335">
    <property type="entry name" value="S-adenosyl-L-methionine-dependent methyltransferases"/>
    <property type="match status" value="1"/>
</dbReference>
<organism evidence="1">
    <name type="scientific">Desulfitobacterium hafniense</name>
    <name type="common">Desulfitobacterium frappieri</name>
    <dbReference type="NCBI Taxonomy" id="49338"/>
    <lineage>
        <taxon>Bacteria</taxon>
        <taxon>Bacillati</taxon>
        <taxon>Bacillota</taxon>
        <taxon>Clostridia</taxon>
        <taxon>Eubacteriales</taxon>
        <taxon>Desulfitobacteriaceae</taxon>
        <taxon>Desulfitobacterium</taxon>
    </lineage>
</organism>
<dbReference type="PATRIC" id="fig|49338.4.peg.1840"/>
<dbReference type="GO" id="GO:0032259">
    <property type="term" value="P:methylation"/>
    <property type="evidence" value="ECO:0007669"/>
    <property type="project" value="UniProtKB-KW"/>
</dbReference>
<sequence length="117" mass="13423">MEKSNKAYKASKNINDYTLTQSKWWSRLYIRFFWNGVNDVEIARQVLNMLPDNFEGSLLDVPVGTAVVTTEKYGRMQNAKITCLDYSQDMLQDEILGLCVGDGIQKLNLNINLITRL</sequence>
<accession>A0A098AZQ0</accession>
<protein>
    <submittedName>
        <fullName evidence="1">DNA methylase, N-6 adenine-specific, conserved site</fullName>
    </submittedName>
</protein>
<gene>
    <name evidence="1" type="ORF">DPCES_1715</name>
</gene>
<dbReference type="GO" id="GO:0008168">
    <property type="term" value="F:methyltransferase activity"/>
    <property type="evidence" value="ECO:0007669"/>
    <property type="project" value="UniProtKB-KW"/>
</dbReference>
<name>A0A098AZQ0_DESHA</name>
<dbReference type="AlphaFoldDB" id="A0A098AZQ0"/>
<dbReference type="InterPro" id="IPR029063">
    <property type="entry name" value="SAM-dependent_MTases_sf"/>
</dbReference>
<dbReference type="EMBL" id="LK996017">
    <property type="protein sequence ID" value="CDX01602.1"/>
    <property type="molecule type" value="Genomic_DNA"/>
</dbReference>
<proteinExistence type="predicted"/>
<keyword evidence="1" id="KW-0808">Transferase</keyword>
<reference evidence="1" key="1">
    <citation type="submission" date="2014-07" db="EMBL/GenBank/DDBJ databases">
        <authorList>
            <person name="Hornung V.Bastian."/>
        </authorList>
    </citation>
    <scope>NUCLEOTIDE SEQUENCE</scope>
    <source>
        <strain evidence="1">PCE-S</strain>
    </source>
</reference>
<evidence type="ECO:0000313" key="1">
    <source>
        <dbReference type="EMBL" id="CDX01602.1"/>
    </source>
</evidence>
<dbReference type="RefSeq" id="WP_242834095.1">
    <property type="nucleotide sequence ID" value="NZ_LOCK01000028.1"/>
</dbReference>